<dbReference type="PATRIC" id="fig|1285586.5.peg.2440"/>
<reference evidence="1 2" key="1">
    <citation type="submission" date="2013-04" db="EMBL/GenBank/DDBJ databases">
        <title>Draft genome of the heavy metal tolerant bacterium Lysinibacillus sphaericus strain OT4b.31.</title>
        <authorList>
            <person name="Pena-Montenegro T.D."/>
            <person name="Dussan J."/>
        </authorList>
    </citation>
    <scope>NUCLEOTIDE SEQUENCE [LARGE SCALE GENOMIC DNA]</scope>
    <source>
        <strain evidence="1 2">OT4b.31</strain>
    </source>
</reference>
<dbReference type="EMBL" id="AQPX01000018">
    <property type="protein sequence ID" value="EON72295.1"/>
    <property type="molecule type" value="Genomic_DNA"/>
</dbReference>
<dbReference type="Proteomes" id="UP000013911">
    <property type="component" value="Unassembled WGS sequence"/>
</dbReference>
<organism evidence="1 2">
    <name type="scientific">Lysinibacillus sphaericus OT4b.31</name>
    <dbReference type="NCBI Taxonomy" id="1285586"/>
    <lineage>
        <taxon>Bacteria</taxon>
        <taxon>Bacillati</taxon>
        <taxon>Bacillota</taxon>
        <taxon>Bacilli</taxon>
        <taxon>Bacillales</taxon>
        <taxon>Bacillaceae</taxon>
        <taxon>Lysinibacillus</taxon>
    </lineage>
</organism>
<comment type="caution">
    <text evidence="1">The sequence shown here is derived from an EMBL/GenBank/DDBJ whole genome shotgun (WGS) entry which is preliminary data.</text>
</comment>
<sequence length="57" mass="6812">MTDYRKGYEFYRQMSEKHGLEPINFHYYILNLSQEQLDAYNDEQAKALGGEIEYDVS</sequence>
<dbReference type="AlphaFoldDB" id="R7ZDS1"/>
<accession>R7ZDS1</accession>
<evidence type="ECO:0000313" key="1">
    <source>
        <dbReference type="EMBL" id="EON72295.1"/>
    </source>
</evidence>
<evidence type="ECO:0000313" key="2">
    <source>
        <dbReference type="Proteomes" id="UP000013911"/>
    </source>
</evidence>
<proteinExistence type="predicted"/>
<dbReference type="HOGENOM" id="CLU_3137389_0_0_9"/>
<dbReference type="OrthoDB" id="2455968at2"/>
<dbReference type="RefSeq" id="WP_010859340.1">
    <property type="nucleotide sequence ID" value="NZ_KB933398.1"/>
</dbReference>
<dbReference type="eggNOG" id="ENOG5033EJA">
    <property type="taxonomic scope" value="Bacteria"/>
</dbReference>
<gene>
    <name evidence="1" type="ORF">H131_11988</name>
</gene>
<name>R7ZDS1_LYSSH</name>
<protein>
    <submittedName>
        <fullName evidence="1">Uncharacterized protein</fullName>
    </submittedName>
</protein>